<dbReference type="InterPro" id="IPR011009">
    <property type="entry name" value="Kinase-like_dom_sf"/>
</dbReference>
<dbReference type="SUPFAM" id="SSF56112">
    <property type="entry name" value="Protein kinase-like (PK-like)"/>
    <property type="match status" value="1"/>
</dbReference>
<dbReference type="STRING" id="1348612.A0A397JGZ1"/>
<dbReference type="InterPro" id="IPR051681">
    <property type="entry name" value="Ser/Thr_Kinases-Pseudokinases"/>
</dbReference>
<organism evidence="2 3">
    <name type="scientific">Diversispora epigaea</name>
    <dbReference type="NCBI Taxonomy" id="1348612"/>
    <lineage>
        <taxon>Eukaryota</taxon>
        <taxon>Fungi</taxon>
        <taxon>Fungi incertae sedis</taxon>
        <taxon>Mucoromycota</taxon>
        <taxon>Glomeromycotina</taxon>
        <taxon>Glomeromycetes</taxon>
        <taxon>Diversisporales</taxon>
        <taxon>Diversisporaceae</taxon>
        <taxon>Diversispora</taxon>
    </lineage>
</organism>
<dbReference type="Proteomes" id="UP000266861">
    <property type="component" value="Unassembled WGS sequence"/>
</dbReference>
<dbReference type="Gene3D" id="1.10.510.10">
    <property type="entry name" value="Transferase(Phosphotransferase) domain 1"/>
    <property type="match status" value="1"/>
</dbReference>
<dbReference type="EMBL" id="PQFF01000035">
    <property type="protein sequence ID" value="RHZ87291.1"/>
    <property type="molecule type" value="Genomic_DNA"/>
</dbReference>
<accession>A0A397JGZ1</accession>
<dbReference type="PROSITE" id="PS50011">
    <property type="entry name" value="PROTEIN_KINASE_DOM"/>
    <property type="match status" value="1"/>
</dbReference>
<sequence length="451" mass="52677">MPQENNPEAIREWEIWMDNLIITNNFQKENIPFYQYSEFKNVKLIGGNVYKATFKICQKTIALKYVSLNDKFTLDNLINEVSKKLESHDSILKFYGITKQEDTNNYMIILEYSNNSSLCQYLITNFQKMDWIAKLNIAKQIANALMHLHSNEIIHGKLNSENILVHNGNIKLNYFGISKHTFESLKFQYIDPNTIEKNKCLDIFSLGIILWEISSGKPLFEMESSSNIDLLNNIVKGKREMIIPGTPSKYQKLYTDCWKHDGNSRPDISQVVKNLSEITISDVSIGVETSWSHPHDIIDEVNSVKLEKSNKQNDEPEVHSDSPFIDVSTEINEFLKDLFEIFIDSYKKQVQSMHPITIKNYLRECNKNPVKVLNEMIRHPSYYWLTSLMEFFYFYGIGTVIDYEMAFKFFGLAANEITDMKYNSFTNLSLRKLYNINKEIGLIYLFNWSLC</sequence>
<dbReference type="PANTHER" id="PTHR44329">
    <property type="entry name" value="SERINE/THREONINE-PROTEIN KINASE TNNI3K-RELATED"/>
    <property type="match status" value="1"/>
</dbReference>
<feature type="domain" description="Protein kinase" evidence="1">
    <location>
        <begin position="39"/>
        <end position="280"/>
    </location>
</feature>
<proteinExistence type="predicted"/>
<evidence type="ECO:0000259" key="1">
    <source>
        <dbReference type="PROSITE" id="PS50011"/>
    </source>
</evidence>
<comment type="caution">
    <text evidence="2">The sequence shown here is derived from an EMBL/GenBank/DDBJ whole genome shotgun (WGS) entry which is preliminary data.</text>
</comment>
<gene>
    <name evidence="2" type="ORF">Glove_37g65</name>
</gene>
<dbReference type="Pfam" id="PF07714">
    <property type="entry name" value="PK_Tyr_Ser-Thr"/>
    <property type="match status" value="1"/>
</dbReference>
<dbReference type="InterPro" id="IPR001245">
    <property type="entry name" value="Ser-Thr/Tyr_kinase_cat_dom"/>
</dbReference>
<evidence type="ECO:0000313" key="2">
    <source>
        <dbReference type="EMBL" id="RHZ87291.1"/>
    </source>
</evidence>
<reference evidence="2 3" key="1">
    <citation type="submission" date="2018-08" db="EMBL/GenBank/DDBJ databases">
        <title>Genome and evolution of the arbuscular mycorrhizal fungus Diversispora epigaea (formerly Glomus versiforme) and its bacterial endosymbionts.</title>
        <authorList>
            <person name="Sun X."/>
            <person name="Fei Z."/>
            <person name="Harrison M."/>
        </authorList>
    </citation>
    <scope>NUCLEOTIDE SEQUENCE [LARGE SCALE GENOMIC DNA]</scope>
    <source>
        <strain evidence="2 3">IT104</strain>
    </source>
</reference>
<dbReference type="GO" id="GO:0004674">
    <property type="term" value="F:protein serine/threonine kinase activity"/>
    <property type="evidence" value="ECO:0007669"/>
    <property type="project" value="TreeGrafter"/>
</dbReference>
<dbReference type="InterPro" id="IPR000719">
    <property type="entry name" value="Prot_kinase_dom"/>
</dbReference>
<dbReference type="AlphaFoldDB" id="A0A397JGZ1"/>
<protein>
    <recommendedName>
        <fullName evidence="1">Protein kinase domain-containing protein</fullName>
    </recommendedName>
</protein>
<name>A0A397JGZ1_9GLOM</name>
<dbReference type="OrthoDB" id="1668230at2759"/>
<keyword evidence="3" id="KW-1185">Reference proteome</keyword>
<dbReference type="GO" id="GO:0005524">
    <property type="term" value="F:ATP binding"/>
    <property type="evidence" value="ECO:0007669"/>
    <property type="project" value="InterPro"/>
</dbReference>
<evidence type="ECO:0000313" key="3">
    <source>
        <dbReference type="Proteomes" id="UP000266861"/>
    </source>
</evidence>